<evidence type="ECO:0000313" key="4">
    <source>
        <dbReference type="EMBL" id="KAK6634553.1"/>
    </source>
</evidence>
<dbReference type="InterPro" id="IPR036322">
    <property type="entry name" value="WD40_repeat_dom_sf"/>
</dbReference>
<dbReference type="AlphaFoldDB" id="A0AAN8P6R4"/>
<keyword evidence="1 3" id="KW-0853">WD repeat</keyword>
<feature type="repeat" description="WD" evidence="3">
    <location>
        <begin position="255"/>
        <end position="286"/>
    </location>
</feature>
<dbReference type="PANTHER" id="PTHR19918">
    <property type="entry name" value="CELL DIVISION CYCLE 20 CDC20 FIZZY -RELATED"/>
    <property type="match status" value="1"/>
</dbReference>
<dbReference type="GO" id="GO:0031145">
    <property type="term" value="P:anaphase-promoting complex-dependent catabolic process"/>
    <property type="evidence" value="ECO:0007669"/>
    <property type="project" value="TreeGrafter"/>
</dbReference>
<dbReference type="SMART" id="SM00320">
    <property type="entry name" value="WD40"/>
    <property type="match status" value="4"/>
</dbReference>
<dbReference type="GO" id="GO:0005680">
    <property type="term" value="C:anaphase-promoting complex"/>
    <property type="evidence" value="ECO:0007669"/>
    <property type="project" value="TreeGrafter"/>
</dbReference>
<dbReference type="Proteomes" id="UP001372834">
    <property type="component" value="Unassembled WGS sequence"/>
</dbReference>
<evidence type="ECO:0000256" key="1">
    <source>
        <dbReference type="ARBA" id="ARBA00022574"/>
    </source>
</evidence>
<dbReference type="InterPro" id="IPR015943">
    <property type="entry name" value="WD40/YVTN_repeat-like_dom_sf"/>
</dbReference>
<dbReference type="GO" id="GO:1990757">
    <property type="term" value="F:ubiquitin ligase activator activity"/>
    <property type="evidence" value="ECO:0007669"/>
    <property type="project" value="TreeGrafter"/>
</dbReference>
<dbReference type="PANTHER" id="PTHR19918:SF52">
    <property type="entry name" value="PROTEIN CORTEX"/>
    <property type="match status" value="1"/>
</dbReference>
<gene>
    <name evidence="4" type="ORF">RUM43_011954</name>
</gene>
<dbReference type="GO" id="GO:0010997">
    <property type="term" value="F:anaphase-promoting complex binding"/>
    <property type="evidence" value="ECO:0007669"/>
    <property type="project" value="InterPro"/>
</dbReference>
<keyword evidence="2" id="KW-0677">Repeat</keyword>
<dbReference type="Gene3D" id="2.130.10.10">
    <property type="entry name" value="YVTN repeat-like/Quinoprotein amine dehydrogenase"/>
    <property type="match status" value="1"/>
</dbReference>
<protein>
    <submittedName>
        <fullName evidence="4">Uncharacterized protein</fullName>
    </submittedName>
</protein>
<organism evidence="4 5">
    <name type="scientific">Polyplax serrata</name>
    <name type="common">Common mouse louse</name>
    <dbReference type="NCBI Taxonomy" id="468196"/>
    <lineage>
        <taxon>Eukaryota</taxon>
        <taxon>Metazoa</taxon>
        <taxon>Ecdysozoa</taxon>
        <taxon>Arthropoda</taxon>
        <taxon>Hexapoda</taxon>
        <taxon>Insecta</taxon>
        <taxon>Pterygota</taxon>
        <taxon>Neoptera</taxon>
        <taxon>Paraneoptera</taxon>
        <taxon>Psocodea</taxon>
        <taxon>Troctomorpha</taxon>
        <taxon>Phthiraptera</taxon>
        <taxon>Anoplura</taxon>
        <taxon>Polyplacidae</taxon>
        <taxon>Polyplax</taxon>
    </lineage>
</organism>
<sequence length="452" mass="51566">MVQDNHKIYGLDRYVPSRRLMDFDAAYYNLMYSNFRSENQIEFTSLSSYNKRMEFIRSFENIGNLNQRIFKTSKCQWGSLQDNEIGRKIEEQIWPCQPRQKPCLVKERVLDLPEFKTGFHLSQTIEWGKNDIIATSVKNKIITGSGFTEKYTSTETVTEYEGDFGTAVAWSGNGVNLAVGTDAGLVQIWNLTKKKVIVEEKCCEEKCTVTSLQWHPMHHSLVWSVSGVRCHFQMACSRGKISRRDFRENITTEVEFAHDGCICNLKYSPKANYLCSSGQDGYVRIWRGDSCDPYMEIEMSNPVRAIAWHPWRSGLLAVGEGQPGTGSLSIWNVNTAKMQYLGKMSKSVAIKTMEFSKISGELVYAQWVVEGEEDHCEIVVLGGTNRVVDVSHQGNGYVTSLLWSPDGEKLGTAGTDETFKIFKFYEPRENRKRKRSTNHGLMAFNECHTTVR</sequence>
<dbReference type="InterPro" id="IPR001680">
    <property type="entry name" value="WD40_rpt"/>
</dbReference>
<dbReference type="EMBL" id="JAWJWE010000005">
    <property type="protein sequence ID" value="KAK6634553.1"/>
    <property type="molecule type" value="Genomic_DNA"/>
</dbReference>
<name>A0AAN8P6R4_POLSC</name>
<dbReference type="GO" id="GO:1905786">
    <property type="term" value="P:positive regulation of anaphase-promoting complex-dependent catabolic process"/>
    <property type="evidence" value="ECO:0007669"/>
    <property type="project" value="TreeGrafter"/>
</dbReference>
<proteinExistence type="predicted"/>
<reference evidence="4 5" key="1">
    <citation type="submission" date="2023-10" db="EMBL/GenBank/DDBJ databases">
        <title>Genomes of two closely related lineages of the louse Polyplax serrata with different host specificities.</title>
        <authorList>
            <person name="Martinu J."/>
            <person name="Tarabai H."/>
            <person name="Stefka J."/>
            <person name="Hypsa V."/>
        </authorList>
    </citation>
    <scope>NUCLEOTIDE SEQUENCE [LARGE SCALE GENOMIC DNA]</scope>
    <source>
        <strain evidence="4">HR10_N</strain>
    </source>
</reference>
<dbReference type="SUPFAM" id="SSF50978">
    <property type="entry name" value="WD40 repeat-like"/>
    <property type="match status" value="1"/>
</dbReference>
<evidence type="ECO:0000256" key="3">
    <source>
        <dbReference type="PROSITE-ProRule" id="PRU00221"/>
    </source>
</evidence>
<dbReference type="InterPro" id="IPR033010">
    <property type="entry name" value="Cdc20/Fizzy"/>
</dbReference>
<evidence type="ECO:0000313" key="5">
    <source>
        <dbReference type="Proteomes" id="UP001372834"/>
    </source>
</evidence>
<dbReference type="PROSITE" id="PS50082">
    <property type="entry name" value="WD_REPEATS_2"/>
    <property type="match status" value="1"/>
</dbReference>
<accession>A0AAN8P6R4</accession>
<comment type="caution">
    <text evidence="4">The sequence shown here is derived from an EMBL/GenBank/DDBJ whole genome shotgun (WGS) entry which is preliminary data.</text>
</comment>
<evidence type="ECO:0000256" key="2">
    <source>
        <dbReference type="ARBA" id="ARBA00022737"/>
    </source>
</evidence>
<dbReference type="PROSITE" id="PS50294">
    <property type="entry name" value="WD_REPEATS_REGION"/>
    <property type="match status" value="1"/>
</dbReference>
<dbReference type="Pfam" id="PF00400">
    <property type="entry name" value="WD40"/>
    <property type="match status" value="2"/>
</dbReference>